<evidence type="ECO:0000313" key="3">
    <source>
        <dbReference type="Proteomes" id="UP001490816"/>
    </source>
</evidence>
<dbReference type="EMBL" id="JBBMEZ010000015">
    <property type="protein sequence ID" value="MEQ2470026.1"/>
    <property type="molecule type" value="Genomic_DNA"/>
</dbReference>
<reference evidence="2 3" key="1">
    <citation type="submission" date="2024-03" db="EMBL/GenBank/DDBJ databases">
        <title>Human intestinal bacterial collection.</title>
        <authorList>
            <person name="Pauvert C."/>
            <person name="Hitch T.C.A."/>
            <person name="Clavel T."/>
        </authorList>
    </citation>
    <scope>NUCLEOTIDE SEQUENCE [LARGE SCALE GENOMIC DNA]</scope>
    <source>
        <strain evidence="2 3">CLA-JM-H38</strain>
    </source>
</reference>
<keyword evidence="3" id="KW-1185">Reference proteome</keyword>
<evidence type="ECO:0000259" key="1">
    <source>
        <dbReference type="Pfam" id="PF02796"/>
    </source>
</evidence>
<dbReference type="SUPFAM" id="SSF46689">
    <property type="entry name" value="Homeodomain-like"/>
    <property type="match status" value="1"/>
</dbReference>
<dbReference type="CDD" id="cd00569">
    <property type="entry name" value="HTH_Hin_like"/>
    <property type="match status" value="1"/>
</dbReference>
<dbReference type="InterPro" id="IPR006120">
    <property type="entry name" value="Resolvase_HTH_dom"/>
</dbReference>
<evidence type="ECO:0000313" key="2">
    <source>
        <dbReference type="EMBL" id="MEQ2470026.1"/>
    </source>
</evidence>
<dbReference type="Proteomes" id="UP001490816">
    <property type="component" value="Unassembled WGS sequence"/>
</dbReference>
<feature type="domain" description="Resolvase HTH" evidence="1">
    <location>
        <begin position="30"/>
        <end position="73"/>
    </location>
</feature>
<dbReference type="Gene3D" id="1.10.10.60">
    <property type="entry name" value="Homeodomain-like"/>
    <property type="match status" value="1"/>
</dbReference>
<protein>
    <submittedName>
        <fullName evidence="2">Helix-turn-helix domain-containing protein</fullName>
    </submittedName>
</protein>
<organism evidence="2 3">
    <name type="scientific">Ruminococcoides intestinale</name>
    <dbReference type="NCBI Taxonomy" id="3133162"/>
    <lineage>
        <taxon>Bacteria</taxon>
        <taxon>Bacillati</taxon>
        <taxon>Bacillota</taxon>
        <taxon>Clostridia</taxon>
        <taxon>Eubacteriales</taxon>
        <taxon>Oscillospiraceae</taxon>
        <taxon>Ruminococcoides</taxon>
    </lineage>
</organism>
<dbReference type="Pfam" id="PF02796">
    <property type="entry name" value="HTH_7"/>
    <property type="match status" value="1"/>
</dbReference>
<dbReference type="RefSeq" id="WP_117950086.1">
    <property type="nucleotide sequence ID" value="NZ_JBBMEZ010000015.1"/>
</dbReference>
<gene>
    <name evidence="2" type="ORF">WMO39_06755</name>
</gene>
<comment type="caution">
    <text evidence="2">The sequence shown here is derived from an EMBL/GenBank/DDBJ whole genome shotgun (WGS) entry which is preliminary data.</text>
</comment>
<name>A0ABV1F9I6_9FIRM</name>
<proteinExistence type="predicted"/>
<sequence>MTDYRKLCIDLFGTDNETELKDIAGRLKGGRKNKLTETDVKNAIEMQKNGKTTAEIAQTFNVSRQTISKYLNKPLNGNYVMRLDFMFRQKVCTEIYVNFADKKIKIVNRTNDIMKRAFGINENPDWNDFKQFLEERCFPKSRAFRKTILKKIGADGYDTLQILEKTDGRTAEDNQYIRFTRKELYAF</sequence>
<dbReference type="InterPro" id="IPR009057">
    <property type="entry name" value="Homeodomain-like_sf"/>
</dbReference>
<accession>A0ABV1F9I6</accession>